<organism evidence="1 2">
    <name type="scientific">Holdemania filiformis DSM 12042</name>
    <dbReference type="NCBI Taxonomy" id="545696"/>
    <lineage>
        <taxon>Bacteria</taxon>
        <taxon>Bacillati</taxon>
        <taxon>Bacillota</taxon>
        <taxon>Erysipelotrichia</taxon>
        <taxon>Erysipelotrichales</taxon>
        <taxon>Erysipelotrichaceae</taxon>
        <taxon>Holdemania</taxon>
    </lineage>
</organism>
<dbReference type="AlphaFoldDB" id="B9Y7S7"/>
<dbReference type="EMBL" id="ACCF01000104">
    <property type="protein sequence ID" value="EEF67974.1"/>
    <property type="molecule type" value="Genomic_DNA"/>
</dbReference>
<dbReference type="Pfam" id="PF13189">
    <property type="entry name" value="Cytidylate_kin2"/>
    <property type="match status" value="1"/>
</dbReference>
<dbReference type="HOGENOM" id="CLU_065155_3_1_9"/>
<dbReference type="Gene3D" id="3.40.50.300">
    <property type="entry name" value="P-loop containing nucleotide triphosphate hydrolases"/>
    <property type="match status" value="1"/>
</dbReference>
<evidence type="ECO:0000313" key="1">
    <source>
        <dbReference type="EMBL" id="EEF67974.1"/>
    </source>
</evidence>
<evidence type="ECO:0008006" key="3">
    <source>
        <dbReference type="Google" id="ProtNLM"/>
    </source>
</evidence>
<dbReference type="STRING" id="545696.HOLDEFILI_01872"/>
<dbReference type="eggNOG" id="COG1102">
    <property type="taxonomic scope" value="Bacteria"/>
</dbReference>
<sequence length="207" mass="23853">MRLVRAREARERSMGYPIITVSRQYGSAGRDVARKVAEELKIPYYDKEVISMTAAQTGFSEEVVRNEERKRSVLSNPLFSLTQMIDVQVFMTQSEIIQQLAVQPCVIVGRCADYVLRGQDILSVFINAPLPDRIERVKTFYNRKERDIRALVLRTDKERKAYYEYYTDKNWGDSGSYDLMINSSIGLDLAKDLIVLAARNWHGSQTK</sequence>
<dbReference type="Proteomes" id="UP000005950">
    <property type="component" value="Unassembled WGS sequence"/>
</dbReference>
<reference evidence="1 2" key="2">
    <citation type="submission" date="2009-02" db="EMBL/GenBank/DDBJ databases">
        <title>Draft genome sequence of Holdemania filiformis DSM 12042.</title>
        <authorList>
            <person name="Sudarsanam P."/>
            <person name="Ley R."/>
            <person name="Guruge J."/>
            <person name="Turnbaugh P.J."/>
            <person name="Mahowald M."/>
            <person name="Liep D."/>
            <person name="Gordon J."/>
        </authorList>
    </citation>
    <scope>NUCLEOTIDE SEQUENCE [LARGE SCALE GENOMIC DNA]</scope>
    <source>
        <strain evidence="1 2">DSM 12042</strain>
    </source>
</reference>
<comment type="caution">
    <text evidence="1">The sequence shown here is derived from an EMBL/GenBank/DDBJ whole genome shotgun (WGS) entry which is preliminary data.</text>
</comment>
<dbReference type="InterPro" id="IPR027417">
    <property type="entry name" value="P-loop_NTPase"/>
</dbReference>
<reference evidence="1 2" key="1">
    <citation type="submission" date="2008-12" db="EMBL/GenBank/DDBJ databases">
        <authorList>
            <person name="Fulton L."/>
            <person name="Clifton S."/>
            <person name="Fulton B."/>
            <person name="Xu J."/>
            <person name="Minx P."/>
            <person name="Pepin K.H."/>
            <person name="Johnson M."/>
            <person name="Bhonagiri V."/>
            <person name="Nash W.E."/>
            <person name="Mardis E.R."/>
            <person name="Wilson R.K."/>
        </authorList>
    </citation>
    <scope>NUCLEOTIDE SEQUENCE [LARGE SCALE GENOMIC DNA]</scope>
    <source>
        <strain evidence="1 2">DSM 12042</strain>
    </source>
</reference>
<evidence type="ECO:0000313" key="2">
    <source>
        <dbReference type="Proteomes" id="UP000005950"/>
    </source>
</evidence>
<name>B9Y7S7_9FIRM</name>
<gene>
    <name evidence="1" type="ORF">HOLDEFILI_01872</name>
</gene>
<proteinExistence type="predicted"/>
<accession>B9Y7S7</accession>
<protein>
    <recommendedName>
        <fullName evidence="3">Cytidylate kinase</fullName>
    </recommendedName>
</protein>